<evidence type="ECO:0000256" key="1">
    <source>
        <dbReference type="ARBA" id="ARBA00007031"/>
    </source>
</evidence>
<name>A0ABV7SQY0_9SPHN</name>
<gene>
    <name evidence="2" type="ORF">ACFONA_02960</name>
</gene>
<accession>A0ABV7SQY0</accession>
<dbReference type="Proteomes" id="UP001595713">
    <property type="component" value="Unassembled WGS sequence"/>
</dbReference>
<evidence type="ECO:0000313" key="2">
    <source>
        <dbReference type="EMBL" id="MFC3579113.1"/>
    </source>
</evidence>
<proteinExistence type="inferred from homology"/>
<comment type="similarity">
    <text evidence="1">Belongs to the ros/MucR family.</text>
</comment>
<dbReference type="InterPro" id="IPR008807">
    <property type="entry name" value="ROS_MUCR"/>
</dbReference>
<protein>
    <submittedName>
        <fullName evidence="2">MucR family transcriptional regulator</fullName>
    </submittedName>
</protein>
<dbReference type="RefSeq" id="WP_261295935.1">
    <property type="nucleotide sequence ID" value="NZ_JANQBK010000024.1"/>
</dbReference>
<reference evidence="3" key="1">
    <citation type="journal article" date="2019" name="Int. J. Syst. Evol. Microbiol.">
        <title>The Global Catalogue of Microorganisms (GCM) 10K type strain sequencing project: providing services to taxonomists for standard genome sequencing and annotation.</title>
        <authorList>
            <consortium name="The Broad Institute Genomics Platform"/>
            <consortium name="The Broad Institute Genome Sequencing Center for Infectious Disease"/>
            <person name="Wu L."/>
            <person name="Ma J."/>
        </authorList>
    </citation>
    <scope>NUCLEOTIDE SEQUENCE [LARGE SCALE GENOMIC DNA]</scope>
    <source>
        <strain evidence="3">KCTC 42739</strain>
    </source>
</reference>
<keyword evidence="3" id="KW-1185">Reference proteome</keyword>
<dbReference type="InterPro" id="IPR041920">
    <property type="entry name" value="ROS/MUCR_sf"/>
</dbReference>
<dbReference type="Pfam" id="PF05443">
    <property type="entry name" value="ROS_MUCR"/>
    <property type="match status" value="1"/>
</dbReference>
<sequence>MSDNKGADAVAMAAELTIAWLSNGHTRVAADDVPAFLMSMHEALSSLAAPVSADTKIAAQTNYTGALTERKSLASRDHIISLIDGKPYKALRRHLSKHGLTPTEYRKRYNLKHDYPMVAPAYSERRRDIAMQTGLGLKSRPLDAV</sequence>
<organism evidence="2 3">
    <name type="scientific">Sphingomonas hylomeconis</name>
    <dbReference type="NCBI Taxonomy" id="1395958"/>
    <lineage>
        <taxon>Bacteria</taxon>
        <taxon>Pseudomonadati</taxon>
        <taxon>Pseudomonadota</taxon>
        <taxon>Alphaproteobacteria</taxon>
        <taxon>Sphingomonadales</taxon>
        <taxon>Sphingomonadaceae</taxon>
        <taxon>Sphingomonas</taxon>
    </lineage>
</organism>
<dbReference type="EMBL" id="JBHRXP010000001">
    <property type="protein sequence ID" value="MFC3579113.1"/>
    <property type="molecule type" value="Genomic_DNA"/>
</dbReference>
<comment type="caution">
    <text evidence="2">The sequence shown here is derived from an EMBL/GenBank/DDBJ whole genome shotgun (WGS) entry which is preliminary data.</text>
</comment>
<evidence type="ECO:0000313" key="3">
    <source>
        <dbReference type="Proteomes" id="UP001595713"/>
    </source>
</evidence>
<dbReference type="Gene3D" id="1.10.10.1550">
    <property type="entry name" value="ROS/MUCR transcriptional regulator protein"/>
    <property type="match status" value="1"/>
</dbReference>